<keyword evidence="3 4" id="KW-0175">Coiled coil</keyword>
<dbReference type="GO" id="GO:0000323">
    <property type="term" value="C:lytic vacuole"/>
    <property type="evidence" value="ECO:0007669"/>
    <property type="project" value="TreeGrafter"/>
</dbReference>
<gene>
    <name evidence="6" type="ORF">JMJ77_004311</name>
</gene>
<dbReference type="GO" id="GO:0032991">
    <property type="term" value="C:protein-containing complex"/>
    <property type="evidence" value="ECO:0007669"/>
    <property type="project" value="UniProtKB-ARBA"/>
</dbReference>
<evidence type="ECO:0000256" key="4">
    <source>
        <dbReference type="SAM" id="Coils"/>
    </source>
</evidence>
<dbReference type="GO" id="GO:0035493">
    <property type="term" value="P:SNARE complex assembly"/>
    <property type="evidence" value="ECO:0007669"/>
    <property type="project" value="TreeGrafter"/>
</dbReference>
<feature type="compositionally biased region" description="Low complexity" evidence="5">
    <location>
        <begin position="599"/>
        <end position="617"/>
    </location>
</feature>
<dbReference type="EMBL" id="JAESDN010000010">
    <property type="protein sequence ID" value="KAG7044852.1"/>
    <property type="molecule type" value="Genomic_DNA"/>
</dbReference>
<comment type="caution">
    <text evidence="6">The sequence shown here is derived from an EMBL/GenBank/DDBJ whole genome shotgun (WGS) entry which is preliminary data.</text>
</comment>
<dbReference type="Pfam" id="PF10186">
    <property type="entry name" value="ATG14"/>
    <property type="match status" value="1"/>
</dbReference>
<comment type="similarity">
    <text evidence="1">Belongs to the ATG14 family.</text>
</comment>
<evidence type="ECO:0000256" key="5">
    <source>
        <dbReference type="SAM" id="MobiDB-lite"/>
    </source>
</evidence>
<organism evidence="6 7">
    <name type="scientific">Colletotrichum scovillei</name>
    <dbReference type="NCBI Taxonomy" id="1209932"/>
    <lineage>
        <taxon>Eukaryota</taxon>
        <taxon>Fungi</taxon>
        <taxon>Dikarya</taxon>
        <taxon>Ascomycota</taxon>
        <taxon>Pezizomycotina</taxon>
        <taxon>Sordariomycetes</taxon>
        <taxon>Hypocreomycetidae</taxon>
        <taxon>Glomerellales</taxon>
        <taxon>Glomerellaceae</taxon>
        <taxon>Colletotrichum</taxon>
        <taxon>Colletotrichum acutatum species complex</taxon>
    </lineage>
</organism>
<evidence type="ECO:0000313" key="7">
    <source>
        <dbReference type="Proteomes" id="UP000699042"/>
    </source>
</evidence>
<keyword evidence="7" id="KW-1185">Reference proteome</keyword>
<evidence type="ECO:0000256" key="3">
    <source>
        <dbReference type="ARBA" id="ARBA00023054"/>
    </source>
</evidence>
<accession>A0A9P7QX89</accession>
<dbReference type="Proteomes" id="UP000699042">
    <property type="component" value="Unassembled WGS sequence"/>
</dbReference>
<reference evidence="6" key="1">
    <citation type="submission" date="2021-05" db="EMBL/GenBank/DDBJ databases">
        <title>Comparative genomics of three Colletotrichum scovillei strains and genetic complementation revealed genes involved fungal growth and virulence on chili pepper.</title>
        <authorList>
            <person name="Hsieh D.-K."/>
            <person name="Chuang S.-C."/>
            <person name="Chen C.-Y."/>
            <person name="Chao Y.-T."/>
            <person name="Lu M.-Y.J."/>
            <person name="Lee M.-H."/>
            <person name="Shih M.-C."/>
        </authorList>
    </citation>
    <scope>NUCLEOTIDE SEQUENCE</scope>
    <source>
        <strain evidence="6">Coll-153</strain>
    </source>
</reference>
<evidence type="ECO:0000256" key="2">
    <source>
        <dbReference type="ARBA" id="ARBA00013807"/>
    </source>
</evidence>
<dbReference type="GO" id="GO:0000149">
    <property type="term" value="F:SNARE binding"/>
    <property type="evidence" value="ECO:0007669"/>
    <property type="project" value="TreeGrafter"/>
</dbReference>
<dbReference type="GO" id="GO:0005768">
    <property type="term" value="C:endosome"/>
    <property type="evidence" value="ECO:0007669"/>
    <property type="project" value="TreeGrafter"/>
</dbReference>
<feature type="coiled-coil region" evidence="4">
    <location>
        <begin position="210"/>
        <end position="237"/>
    </location>
</feature>
<dbReference type="PANTHER" id="PTHR15157:SF13">
    <property type="entry name" value="AUTOPHAGY-RELATED PROTEIN 14"/>
    <property type="match status" value="1"/>
</dbReference>
<feature type="region of interest" description="Disordered" evidence="5">
    <location>
        <begin position="578"/>
        <end position="661"/>
    </location>
</feature>
<dbReference type="PANTHER" id="PTHR15157">
    <property type="entry name" value="UV RADIATION RESISTANCE-ASSOCIATED GENE PROTEIN"/>
    <property type="match status" value="1"/>
</dbReference>
<protein>
    <recommendedName>
        <fullName evidence="2">Autophagy-related protein 14</fullName>
    </recommendedName>
</protein>
<dbReference type="InterPro" id="IPR018791">
    <property type="entry name" value="UV_resistance/autophagy_Atg14"/>
</dbReference>
<proteinExistence type="inferred from homology"/>
<evidence type="ECO:0000313" key="6">
    <source>
        <dbReference type="EMBL" id="KAG7044852.1"/>
    </source>
</evidence>
<evidence type="ECO:0000256" key="1">
    <source>
        <dbReference type="ARBA" id="ARBA00009574"/>
    </source>
</evidence>
<name>A0A9P7QX89_9PEZI</name>
<dbReference type="AlphaFoldDB" id="A0A9P7QX89"/>
<sequence>MAHGPWGHPCCLSESACANTNGSRVFPILAHSLSLTRPRSRDSTDDSSDLPLTGRLNAPIDAPCFPRVGVYIKSVIPSKAFGGVLSLQDPLTRNSNTKRHSEGTTLCACASSYHISSRRLPGLGQKIAKMNCDICCRPHNAQRLPFLCAVDARNHCYEGRIKNLQALMENETLQKEINDLLAQDKADDGPGRSVVLESLSASQRTAEDRTEQIIAQAEKLKGEIAAARKEIADRKAALIRRKSDLASASSGIAARRTRQLEETERSISVAKYKWTRSADQMSSTRSFLCMEAAKLYGLRRIKKGSSARYEYKIGGVDIVDLSSMNVISPELLSTSLANIAHILALTSHYLSVRLPAEITLPHRDYPRPTIFNLSSSYQHGEVPFPGTSPVTSFSAEERESQPQYMPRPRPLFVDKILPILAKEDPAAHSLFLEGVTLLAYDIAWACSTQGVFVGDRNSFEDVCHMGRNLYNLLIGQQLHSTQTGRLYPPATSSPGAKHDAIDQEELGKAPSWMGRYSHGTAHAFLGSAEGSEFIRGFKLPTPLKLADRLKKKLISEVAVPEWEVLEDDAWAIDEGEGQANRAVGGGGTNGWTKVKNRNSTSLSESSSDSFSTSSGSGDRSRRTRVCCVTEGIGGGGAGHERPGIVEGVARRPVPGTGGSGV</sequence>